<feature type="region of interest" description="Disordered" evidence="1">
    <location>
        <begin position="1"/>
        <end position="20"/>
    </location>
</feature>
<sequence>MTATKFCHKSSGSISTHPGSGYIRVTYKNKNARSRVASFTREYRVKNHCTRRTRQRSH</sequence>
<evidence type="ECO:0000313" key="2">
    <source>
        <dbReference type="EMBL" id="JAH18225.1"/>
    </source>
</evidence>
<organism evidence="2">
    <name type="scientific">Anguilla anguilla</name>
    <name type="common">European freshwater eel</name>
    <name type="synonym">Muraena anguilla</name>
    <dbReference type="NCBI Taxonomy" id="7936"/>
    <lineage>
        <taxon>Eukaryota</taxon>
        <taxon>Metazoa</taxon>
        <taxon>Chordata</taxon>
        <taxon>Craniata</taxon>
        <taxon>Vertebrata</taxon>
        <taxon>Euteleostomi</taxon>
        <taxon>Actinopterygii</taxon>
        <taxon>Neopterygii</taxon>
        <taxon>Teleostei</taxon>
        <taxon>Anguilliformes</taxon>
        <taxon>Anguillidae</taxon>
        <taxon>Anguilla</taxon>
    </lineage>
</organism>
<reference evidence="2" key="1">
    <citation type="submission" date="2014-11" db="EMBL/GenBank/DDBJ databases">
        <authorList>
            <person name="Amaro Gonzalez C."/>
        </authorList>
    </citation>
    <scope>NUCLEOTIDE SEQUENCE</scope>
</reference>
<protein>
    <submittedName>
        <fullName evidence="2">Uncharacterized protein</fullName>
    </submittedName>
</protein>
<proteinExistence type="predicted"/>
<reference evidence="2" key="2">
    <citation type="journal article" date="2015" name="Fish Shellfish Immunol.">
        <title>Early steps in the European eel (Anguilla anguilla)-Vibrio vulnificus interaction in the gills: Role of the RtxA13 toxin.</title>
        <authorList>
            <person name="Callol A."/>
            <person name="Pajuelo D."/>
            <person name="Ebbesson L."/>
            <person name="Teles M."/>
            <person name="MacKenzie S."/>
            <person name="Amaro C."/>
        </authorList>
    </citation>
    <scope>NUCLEOTIDE SEQUENCE</scope>
</reference>
<dbReference type="EMBL" id="GBXM01090352">
    <property type="protein sequence ID" value="JAH18225.1"/>
    <property type="molecule type" value="Transcribed_RNA"/>
</dbReference>
<dbReference type="AlphaFoldDB" id="A0A0E9QPT0"/>
<accession>A0A0E9QPT0</accession>
<evidence type="ECO:0000256" key="1">
    <source>
        <dbReference type="SAM" id="MobiDB-lite"/>
    </source>
</evidence>
<name>A0A0E9QPT0_ANGAN</name>